<protein>
    <submittedName>
        <fullName evidence="2">Uncharacterized protein</fullName>
    </submittedName>
</protein>
<organism evidence="2 3">
    <name type="scientific">Roseovarius nanhaiticus</name>
    <dbReference type="NCBI Taxonomy" id="573024"/>
    <lineage>
        <taxon>Bacteria</taxon>
        <taxon>Pseudomonadati</taxon>
        <taxon>Pseudomonadota</taxon>
        <taxon>Alphaproteobacteria</taxon>
        <taxon>Rhodobacterales</taxon>
        <taxon>Roseobacteraceae</taxon>
        <taxon>Roseovarius</taxon>
    </lineage>
</organism>
<gene>
    <name evidence="2" type="ORF">SAMN05421666_1894</name>
</gene>
<keyword evidence="3" id="KW-1185">Reference proteome</keyword>
<dbReference type="AlphaFoldDB" id="A0A1N7GC35"/>
<dbReference type="EMBL" id="FTNV01000001">
    <property type="protein sequence ID" value="SIS10185.1"/>
    <property type="molecule type" value="Genomic_DNA"/>
</dbReference>
<feature type="region of interest" description="Disordered" evidence="1">
    <location>
        <begin position="1"/>
        <end position="34"/>
    </location>
</feature>
<feature type="compositionally biased region" description="Basic residues" evidence="1">
    <location>
        <begin position="22"/>
        <end position="32"/>
    </location>
</feature>
<dbReference type="Proteomes" id="UP000186019">
    <property type="component" value="Unassembled WGS sequence"/>
</dbReference>
<name>A0A1N7GC35_9RHOB</name>
<evidence type="ECO:0000313" key="3">
    <source>
        <dbReference type="Proteomes" id="UP000186019"/>
    </source>
</evidence>
<reference evidence="2 3" key="1">
    <citation type="submission" date="2017-01" db="EMBL/GenBank/DDBJ databases">
        <authorList>
            <person name="Mah S.A."/>
            <person name="Swanson W.J."/>
            <person name="Moy G.W."/>
            <person name="Vacquier V.D."/>
        </authorList>
    </citation>
    <scope>NUCLEOTIDE SEQUENCE [LARGE SCALE GENOMIC DNA]</scope>
    <source>
        <strain evidence="2 3">DSM 29590</strain>
    </source>
</reference>
<dbReference type="RefSeq" id="WP_170846526.1">
    <property type="nucleotide sequence ID" value="NZ_CANNEL010000004.1"/>
</dbReference>
<proteinExistence type="predicted"/>
<dbReference type="STRING" id="573024.SAMN05216208_0242"/>
<evidence type="ECO:0000256" key="1">
    <source>
        <dbReference type="SAM" id="MobiDB-lite"/>
    </source>
</evidence>
<accession>A0A1N7GC35</accession>
<sequence>MPNSTPAPKAPTSKPGAPAKPQIKRAAPRKVASKPQIISRQVFSDFASI</sequence>
<evidence type="ECO:0000313" key="2">
    <source>
        <dbReference type="EMBL" id="SIS10185.1"/>
    </source>
</evidence>